<sequence length="236" mass="25721">MFFNKKHVMAFGVCLSIFLTGCQNTSSLNNQQTSVDPRLTNNQDIEFFSKSGIQACAAGAAVGLIGCAISNSQNKAVCMAAAAIAGCGIGVGANAYLDNQRKKYATKEEQLNASILDVKNENQKLQNVSRVAKTVMADDRAVIASLNKDITAKIVDKKVVEKKLKNVDANITTLRGNLVEMKKHEQQWIDVAKQTDKNSKKAAELDAEIQKMHVQIASLQQDLDTLYTQRTALKVS</sequence>
<evidence type="ECO:0000313" key="3">
    <source>
        <dbReference type="Proteomes" id="UP001187868"/>
    </source>
</evidence>
<name>A0ABU4EK02_9GAMM</name>
<keyword evidence="1" id="KW-1133">Transmembrane helix</keyword>
<keyword evidence="3" id="KW-1185">Reference proteome</keyword>
<dbReference type="PROSITE" id="PS51257">
    <property type="entry name" value="PROKAR_LIPOPROTEIN"/>
    <property type="match status" value="1"/>
</dbReference>
<protein>
    <recommendedName>
        <fullName evidence="4">Lipoprotein</fullName>
    </recommendedName>
</protein>
<evidence type="ECO:0000313" key="2">
    <source>
        <dbReference type="EMBL" id="MDV7044376.1"/>
    </source>
</evidence>
<feature type="transmembrane region" description="Helical" evidence="1">
    <location>
        <begin position="76"/>
        <end position="97"/>
    </location>
</feature>
<evidence type="ECO:0000256" key="1">
    <source>
        <dbReference type="SAM" id="Phobius"/>
    </source>
</evidence>
<evidence type="ECO:0008006" key="4">
    <source>
        <dbReference type="Google" id="ProtNLM"/>
    </source>
</evidence>
<proteinExistence type="predicted"/>
<dbReference type="Proteomes" id="UP001187868">
    <property type="component" value="Unassembled WGS sequence"/>
</dbReference>
<comment type="caution">
    <text evidence="2">The sequence shown here is derived from an EMBL/GenBank/DDBJ whole genome shotgun (WGS) entry which is preliminary data.</text>
</comment>
<keyword evidence="1" id="KW-0472">Membrane</keyword>
<organism evidence="2 3">
    <name type="scientific">Dickeya solani</name>
    <dbReference type="NCBI Taxonomy" id="1089444"/>
    <lineage>
        <taxon>Bacteria</taxon>
        <taxon>Pseudomonadati</taxon>
        <taxon>Pseudomonadota</taxon>
        <taxon>Gammaproteobacteria</taxon>
        <taxon>Enterobacterales</taxon>
        <taxon>Pectobacteriaceae</taxon>
        <taxon>Dickeya</taxon>
    </lineage>
</organism>
<reference evidence="2 3" key="1">
    <citation type="submission" date="2023-10" db="EMBL/GenBank/DDBJ databases">
        <title>Clonality and diversity in the soft rot Dickeya solani phytopathogen.</title>
        <authorList>
            <person name="Pedron J."/>
            <person name="Van Gijisegem F."/>
            <person name="Portier P."/>
            <person name="Taghouti G."/>
        </authorList>
    </citation>
    <scope>NUCLEOTIDE SEQUENCE [LARGE SCALE GENOMIC DNA]</scope>
    <source>
        <strain evidence="2 3">FVG2-MFV017-A9</strain>
    </source>
</reference>
<gene>
    <name evidence="2" type="ORF">RUJ08_19810</name>
</gene>
<dbReference type="EMBL" id="JAWLLM010000020">
    <property type="protein sequence ID" value="MDV7044376.1"/>
    <property type="molecule type" value="Genomic_DNA"/>
</dbReference>
<accession>A0ABU4EK02</accession>
<dbReference type="RefSeq" id="WP_057082757.1">
    <property type="nucleotide sequence ID" value="NZ_CP104920.1"/>
</dbReference>
<keyword evidence="1" id="KW-0812">Transmembrane</keyword>
<feature type="transmembrane region" description="Helical" evidence="1">
    <location>
        <begin position="51"/>
        <end position="69"/>
    </location>
</feature>